<dbReference type="Proteomes" id="UP000663823">
    <property type="component" value="Unassembled WGS sequence"/>
</dbReference>
<comment type="subcellular location">
    <subcellularLocation>
        <location evidence="1">Membrane</location>
        <topology evidence="1">Multi-pass membrane protein</topology>
    </subcellularLocation>
</comment>
<keyword evidence="2 5" id="KW-0812">Transmembrane</keyword>
<dbReference type="SUPFAM" id="SSF103473">
    <property type="entry name" value="MFS general substrate transporter"/>
    <property type="match status" value="2"/>
</dbReference>
<dbReference type="AlphaFoldDB" id="A0A818NN82"/>
<evidence type="ECO:0000256" key="2">
    <source>
        <dbReference type="ARBA" id="ARBA00022692"/>
    </source>
</evidence>
<evidence type="ECO:0000256" key="3">
    <source>
        <dbReference type="ARBA" id="ARBA00022989"/>
    </source>
</evidence>
<feature type="transmembrane region" description="Helical" evidence="5">
    <location>
        <begin position="131"/>
        <end position="153"/>
    </location>
</feature>
<accession>A0A818NN82</accession>
<feature type="transmembrane region" description="Helical" evidence="5">
    <location>
        <begin position="159"/>
        <end position="183"/>
    </location>
</feature>
<feature type="transmembrane region" description="Helical" evidence="5">
    <location>
        <begin position="44"/>
        <end position="64"/>
    </location>
</feature>
<gene>
    <name evidence="6" type="ORF">OTI717_LOCUS7148</name>
</gene>
<dbReference type="GO" id="GO:0016020">
    <property type="term" value="C:membrane"/>
    <property type="evidence" value="ECO:0007669"/>
    <property type="project" value="UniProtKB-SubCell"/>
</dbReference>
<keyword evidence="4 5" id="KW-0472">Membrane</keyword>
<dbReference type="InterPro" id="IPR050382">
    <property type="entry name" value="MFS_Na/Anion_cotransporter"/>
</dbReference>
<dbReference type="EMBL" id="CAJOAX010000526">
    <property type="protein sequence ID" value="CAF3607946.1"/>
    <property type="molecule type" value="Genomic_DNA"/>
</dbReference>
<dbReference type="Gene3D" id="1.20.1250.20">
    <property type="entry name" value="MFS general substrate transporter like domains"/>
    <property type="match status" value="1"/>
</dbReference>
<protein>
    <recommendedName>
        <fullName evidence="8">Major facilitator superfamily (MFS) profile domain-containing protein</fullName>
    </recommendedName>
</protein>
<dbReference type="PANTHER" id="PTHR11662:SF399">
    <property type="entry name" value="FI19708P1-RELATED"/>
    <property type="match status" value="1"/>
</dbReference>
<dbReference type="GO" id="GO:0022857">
    <property type="term" value="F:transmembrane transporter activity"/>
    <property type="evidence" value="ECO:0007669"/>
    <property type="project" value="InterPro"/>
</dbReference>
<evidence type="ECO:0000256" key="4">
    <source>
        <dbReference type="ARBA" id="ARBA00023136"/>
    </source>
</evidence>
<feature type="transmembrane region" description="Helical" evidence="5">
    <location>
        <begin position="97"/>
        <end position="119"/>
    </location>
</feature>
<feature type="transmembrane region" description="Helical" evidence="5">
    <location>
        <begin position="71"/>
        <end position="91"/>
    </location>
</feature>
<evidence type="ECO:0000313" key="6">
    <source>
        <dbReference type="EMBL" id="CAF3607946.1"/>
    </source>
</evidence>
<evidence type="ECO:0000256" key="1">
    <source>
        <dbReference type="ARBA" id="ARBA00004141"/>
    </source>
</evidence>
<dbReference type="Pfam" id="PF07690">
    <property type="entry name" value="MFS_1"/>
    <property type="match status" value="1"/>
</dbReference>
<name>A0A818NN82_9BILA</name>
<evidence type="ECO:0000313" key="7">
    <source>
        <dbReference type="Proteomes" id="UP000663823"/>
    </source>
</evidence>
<comment type="caution">
    <text evidence="6">The sequence shown here is derived from an EMBL/GenBank/DDBJ whole genome shotgun (WGS) entry which is preliminary data.</text>
</comment>
<sequence>MTLPQSVTNESIQACPFTDNNNNRSSQQISIEGKLDWSPKTQGYVLSSFFYGYLLTQIIGGNLAERFGAKWIFGGSILGAGILTLLIPLAARIHAGVLIAIQILNGAFQGPVFPSIAALWGRWIPPFERSIVPPAASAGACGTSVFLVLVGYIGCNHTLAVVSIILAIAFMGFQNSGSIISYLDIANNYAGTLCGITNTLATIPGFVGPTFVGWITNMNVSSKFRLFAFILCSFSKQLKHGVSSSMSHPV</sequence>
<proteinExistence type="predicted"/>
<dbReference type="InterPro" id="IPR036259">
    <property type="entry name" value="MFS_trans_sf"/>
</dbReference>
<keyword evidence="3 5" id="KW-1133">Transmembrane helix</keyword>
<evidence type="ECO:0000256" key="5">
    <source>
        <dbReference type="SAM" id="Phobius"/>
    </source>
</evidence>
<dbReference type="PANTHER" id="PTHR11662">
    <property type="entry name" value="SOLUTE CARRIER FAMILY 17"/>
    <property type="match status" value="1"/>
</dbReference>
<dbReference type="InterPro" id="IPR011701">
    <property type="entry name" value="MFS"/>
</dbReference>
<reference evidence="6" key="1">
    <citation type="submission" date="2021-02" db="EMBL/GenBank/DDBJ databases">
        <authorList>
            <person name="Nowell W R."/>
        </authorList>
    </citation>
    <scope>NUCLEOTIDE SEQUENCE</scope>
</reference>
<organism evidence="6 7">
    <name type="scientific">Rotaria sordida</name>
    <dbReference type="NCBI Taxonomy" id="392033"/>
    <lineage>
        <taxon>Eukaryota</taxon>
        <taxon>Metazoa</taxon>
        <taxon>Spiralia</taxon>
        <taxon>Gnathifera</taxon>
        <taxon>Rotifera</taxon>
        <taxon>Eurotatoria</taxon>
        <taxon>Bdelloidea</taxon>
        <taxon>Philodinida</taxon>
        <taxon>Philodinidae</taxon>
        <taxon>Rotaria</taxon>
    </lineage>
</organism>
<dbReference type="GO" id="GO:0006820">
    <property type="term" value="P:monoatomic anion transport"/>
    <property type="evidence" value="ECO:0007669"/>
    <property type="project" value="TreeGrafter"/>
</dbReference>
<evidence type="ECO:0008006" key="8">
    <source>
        <dbReference type="Google" id="ProtNLM"/>
    </source>
</evidence>